<dbReference type="EMBL" id="JAXQNO010000010">
    <property type="protein sequence ID" value="KAK4790317.1"/>
    <property type="molecule type" value="Genomic_DNA"/>
</dbReference>
<comment type="caution">
    <text evidence="2">The sequence shown here is derived from an EMBL/GenBank/DDBJ whole genome shotgun (WGS) entry which is preliminary data.</text>
</comment>
<protein>
    <submittedName>
        <fullName evidence="2">Uncharacterized protein</fullName>
    </submittedName>
</protein>
<keyword evidence="3" id="KW-1185">Reference proteome</keyword>
<accession>A0AAN7LQN3</accession>
<evidence type="ECO:0000313" key="2">
    <source>
        <dbReference type="EMBL" id="KAK4790317.1"/>
    </source>
</evidence>
<dbReference type="GO" id="GO:0005788">
    <property type="term" value="C:endoplasmic reticulum lumen"/>
    <property type="evidence" value="ECO:0007669"/>
    <property type="project" value="TreeGrafter"/>
</dbReference>
<dbReference type="InterPro" id="IPR011990">
    <property type="entry name" value="TPR-like_helical_dom_sf"/>
</dbReference>
<reference evidence="2 3" key="1">
    <citation type="journal article" date="2023" name="Hortic Res">
        <title>Pangenome of water caltrop reveals structural variations and asymmetric subgenome divergence after allopolyploidization.</title>
        <authorList>
            <person name="Zhang X."/>
            <person name="Chen Y."/>
            <person name="Wang L."/>
            <person name="Yuan Y."/>
            <person name="Fang M."/>
            <person name="Shi L."/>
            <person name="Lu R."/>
            <person name="Comes H.P."/>
            <person name="Ma Y."/>
            <person name="Chen Y."/>
            <person name="Huang G."/>
            <person name="Zhou Y."/>
            <person name="Zheng Z."/>
            <person name="Qiu Y."/>
        </authorList>
    </citation>
    <scope>NUCLEOTIDE SEQUENCE [LARGE SCALE GENOMIC DNA]</scope>
    <source>
        <strain evidence="2">F231</strain>
    </source>
</reference>
<evidence type="ECO:0000313" key="3">
    <source>
        <dbReference type="Proteomes" id="UP001346149"/>
    </source>
</evidence>
<evidence type="ECO:0000256" key="1">
    <source>
        <dbReference type="ARBA" id="ARBA00022737"/>
    </source>
</evidence>
<dbReference type="Gene3D" id="1.25.40.10">
    <property type="entry name" value="Tetratricopeptide repeat domain"/>
    <property type="match status" value="1"/>
</dbReference>
<keyword evidence="1" id="KW-0677">Repeat</keyword>
<dbReference type="PANTHER" id="PTHR45188:SF2">
    <property type="entry name" value="DNAJ HOMOLOG SUBFAMILY C MEMBER 7"/>
    <property type="match status" value="1"/>
</dbReference>
<dbReference type="PANTHER" id="PTHR45188">
    <property type="entry name" value="DNAJ PROTEIN P58IPK HOMOLOG"/>
    <property type="match status" value="1"/>
</dbReference>
<dbReference type="AlphaFoldDB" id="A0AAN7LQN3"/>
<dbReference type="Proteomes" id="UP001346149">
    <property type="component" value="Unassembled WGS sequence"/>
</dbReference>
<name>A0AAN7LQN3_TRANT</name>
<sequence length="295" mass="33159">MFIILPFADGKSSDIAELLEKASQNIKLKLYNEALNDLNAAIDVNPTLFEELEKSYRKYLELKPGYTVAENELSQLLQADNALETADSTFGSGDYAKSMEYLDKVVLVFCPACQKAKFLKVKLMLAVKDYSDAIAETGYMLKEDENNLDALLLRGRAYYTIWQIMMWLYGVLDCRHYQKGLRLDPEHSKLKKAYFGLKNLLKFKSRGNASKGKLHVAVDDYRADIALDPDHVAHNVHLHVGLCKVLVKLGRGKDALSSCTSALEIDQELTEALVQVCFSLPSGCMSVYYVSLQHP</sequence>
<proteinExistence type="predicted"/>
<gene>
    <name evidence="2" type="ORF">SAY86_017621</name>
</gene>
<dbReference type="SUPFAM" id="SSF48452">
    <property type="entry name" value="TPR-like"/>
    <property type="match status" value="1"/>
</dbReference>
<organism evidence="2 3">
    <name type="scientific">Trapa natans</name>
    <name type="common">Water chestnut</name>
    <dbReference type="NCBI Taxonomy" id="22666"/>
    <lineage>
        <taxon>Eukaryota</taxon>
        <taxon>Viridiplantae</taxon>
        <taxon>Streptophyta</taxon>
        <taxon>Embryophyta</taxon>
        <taxon>Tracheophyta</taxon>
        <taxon>Spermatophyta</taxon>
        <taxon>Magnoliopsida</taxon>
        <taxon>eudicotyledons</taxon>
        <taxon>Gunneridae</taxon>
        <taxon>Pentapetalae</taxon>
        <taxon>rosids</taxon>
        <taxon>malvids</taxon>
        <taxon>Myrtales</taxon>
        <taxon>Lythraceae</taxon>
        <taxon>Trapa</taxon>
    </lineage>
</organism>